<evidence type="ECO:0000256" key="3">
    <source>
        <dbReference type="ARBA" id="ARBA00022840"/>
    </source>
</evidence>
<dbReference type="Proteomes" id="UP001596186">
    <property type="component" value="Unassembled WGS sequence"/>
</dbReference>
<dbReference type="InterPro" id="IPR027417">
    <property type="entry name" value="P-loop_NTPase"/>
</dbReference>
<dbReference type="RefSeq" id="WP_125593448.1">
    <property type="nucleotide sequence ID" value="NZ_JBHSSN010000015.1"/>
</dbReference>
<reference evidence="6" key="1">
    <citation type="journal article" date="2019" name="Int. J. Syst. Evol. Microbiol.">
        <title>The Global Catalogue of Microorganisms (GCM) 10K type strain sequencing project: providing services to taxonomists for standard genome sequencing and annotation.</title>
        <authorList>
            <consortium name="The Broad Institute Genomics Platform"/>
            <consortium name="The Broad Institute Genome Sequencing Center for Infectious Disease"/>
            <person name="Wu L."/>
            <person name="Ma J."/>
        </authorList>
    </citation>
    <scope>NUCLEOTIDE SEQUENCE [LARGE SCALE GENOMIC DNA]</scope>
    <source>
        <strain evidence="6">CCM 8895</strain>
    </source>
</reference>
<dbReference type="GO" id="GO:0005524">
    <property type="term" value="F:ATP binding"/>
    <property type="evidence" value="ECO:0007669"/>
    <property type="project" value="UniProtKB-KW"/>
</dbReference>
<keyword evidence="3 5" id="KW-0067">ATP-binding</keyword>
<evidence type="ECO:0000256" key="2">
    <source>
        <dbReference type="ARBA" id="ARBA00022741"/>
    </source>
</evidence>
<feature type="domain" description="ABC transporter" evidence="4">
    <location>
        <begin position="1"/>
        <end position="220"/>
    </location>
</feature>
<dbReference type="PROSITE" id="PS50893">
    <property type="entry name" value="ABC_TRANSPORTER_2"/>
    <property type="match status" value="1"/>
</dbReference>
<dbReference type="InterPro" id="IPR050153">
    <property type="entry name" value="Metal_Ion_Import_ABC"/>
</dbReference>
<dbReference type="InterPro" id="IPR003439">
    <property type="entry name" value="ABC_transporter-like_ATP-bd"/>
</dbReference>
<sequence>MKADNISYSYEKEQVIKDVSIRFDVGVTTLIGPNGSGKSTLLKILSGQIKNYSGSIEYDGDNIKNLSVSQISRLLSYFNQKEQIYGLISVESIFEMSNLKNIDYTKYLDYFGLTDKLKLPFNQLSGGQQQVILVLAVMVEQTPYVYLDEPFNNLDPLYKAKLVKLIKRSEQNFFIVDHDLDTLSILADRILLYKNGKIVKSGSVELLTENNLKNIFGTEFKIHQDVNGNRRLIQDF</sequence>
<dbReference type="Pfam" id="PF00005">
    <property type="entry name" value="ABC_tran"/>
    <property type="match status" value="1"/>
</dbReference>
<gene>
    <name evidence="5" type="ORF">ACFP1F_10775</name>
</gene>
<evidence type="ECO:0000256" key="1">
    <source>
        <dbReference type="ARBA" id="ARBA00022448"/>
    </source>
</evidence>
<evidence type="ECO:0000259" key="4">
    <source>
        <dbReference type="PROSITE" id="PS50893"/>
    </source>
</evidence>
<keyword evidence="2" id="KW-0547">Nucleotide-binding</keyword>
<comment type="caution">
    <text evidence="5">The sequence shown here is derived from an EMBL/GenBank/DDBJ whole genome shotgun (WGS) entry which is preliminary data.</text>
</comment>
<dbReference type="Gene3D" id="3.40.50.300">
    <property type="entry name" value="P-loop containing nucleotide triphosphate hydrolases"/>
    <property type="match status" value="1"/>
</dbReference>
<evidence type="ECO:0000313" key="6">
    <source>
        <dbReference type="Proteomes" id="UP001596186"/>
    </source>
</evidence>
<dbReference type="PROSITE" id="PS00211">
    <property type="entry name" value="ABC_TRANSPORTER_1"/>
    <property type="match status" value="1"/>
</dbReference>
<organism evidence="5 6">
    <name type="scientific">Companilactobacillus baiquanensis</name>
    <dbReference type="NCBI Taxonomy" id="2486005"/>
    <lineage>
        <taxon>Bacteria</taxon>
        <taxon>Bacillati</taxon>
        <taxon>Bacillota</taxon>
        <taxon>Bacilli</taxon>
        <taxon>Lactobacillales</taxon>
        <taxon>Lactobacillaceae</taxon>
        <taxon>Companilactobacillus</taxon>
    </lineage>
</organism>
<dbReference type="PANTHER" id="PTHR42734:SF18">
    <property type="entry name" value="VITAMIN B12 IMPORT ATP-BINDING PROTEIN BTUD"/>
    <property type="match status" value="1"/>
</dbReference>
<dbReference type="InterPro" id="IPR017871">
    <property type="entry name" value="ABC_transporter-like_CS"/>
</dbReference>
<dbReference type="InterPro" id="IPR003593">
    <property type="entry name" value="AAA+_ATPase"/>
</dbReference>
<keyword evidence="6" id="KW-1185">Reference proteome</keyword>
<dbReference type="EMBL" id="JBHSSN010000015">
    <property type="protein sequence ID" value="MFC6324223.1"/>
    <property type="molecule type" value="Genomic_DNA"/>
</dbReference>
<proteinExistence type="predicted"/>
<protein>
    <submittedName>
        <fullName evidence="5">ABC transporter ATP-binding protein</fullName>
    </submittedName>
</protein>
<dbReference type="SMART" id="SM00382">
    <property type="entry name" value="AAA"/>
    <property type="match status" value="1"/>
</dbReference>
<name>A0ABW1V0P2_9LACO</name>
<dbReference type="SUPFAM" id="SSF52540">
    <property type="entry name" value="P-loop containing nucleoside triphosphate hydrolases"/>
    <property type="match status" value="1"/>
</dbReference>
<accession>A0ABW1V0P2</accession>
<keyword evidence="1" id="KW-0813">Transport</keyword>
<evidence type="ECO:0000313" key="5">
    <source>
        <dbReference type="EMBL" id="MFC6324223.1"/>
    </source>
</evidence>
<dbReference type="PANTHER" id="PTHR42734">
    <property type="entry name" value="METAL TRANSPORT SYSTEM ATP-BINDING PROTEIN TM_0124-RELATED"/>
    <property type="match status" value="1"/>
</dbReference>